<feature type="domain" description="Tryptophan synthase beta chain-like PALP" evidence="5">
    <location>
        <begin position="70"/>
        <end position="355"/>
    </location>
</feature>
<dbReference type="InterPro" id="IPR000634">
    <property type="entry name" value="Ser/Thr_deHydtase_PyrdxlP-BS"/>
</dbReference>
<evidence type="ECO:0000313" key="6">
    <source>
        <dbReference type="EMBL" id="CUA96745.1"/>
    </source>
</evidence>
<evidence type="ECO:0000259" key="5">
    <source>
        <dbReference type="Pfam" id="PF00291"/>
    </source>
</evidence>
<dbReference type="Pfam" id="PF00291">
    <property type="entry name" value="PALP"/>
    <property type="match status" value="1"/>
</dbReference>
<keyword evidence="7" id="KW-1185">Reference proteome</keyword>
<dbReference type="FunFam" id="3.40.50.1100:FF:000005">
    <property type="entry name" value="Threonine dehydratase catabolic"/>
    <property type="match status" value="1"/>
</dbReference>
<evidence type="ECO:0000313" key="7">
    <source>
        <dbReference type="Proteomes" id="UP000183900"/>
    </source>
</evidence>
<dbReference type="GO" id="GO:0004794">
    <property type="term" value="F:threonine deaminase activity"/>
    <property type="evidence" value="ECO:0007669"/>
    <property type="project" value="TreeGrafter"/>
</dbReference>
<dbReference type="Gene3D" id="3.40.50.1100">
    <property type="match status" value="2"/>
</dbReference>
<dbReference type="InterPro" id="IPR050147">
    <property type="entry name" value="Ser/Thr_Dehydratase"/>
</dbReference>
<dbReference type="PANTHER" id="PTHR48078">
    <property type="entry name" value="THREONINE DEHYDRATASE, MITOCHONDRIAL-RELATED"/>
    <property type="match status" value="1"/>
</dbReference>
<dbReference type="Proteomes" id="UP000183900">
    <property type="component" value="Unassembled WGS sequence"/>
</dbReference>
<dbReference type="EMBL" id="CYHE01000006">
    <property type="protein sequence ID" value="CUA96745.1"/>
    <property type="molecule type" value="Genomic_DNA"/>
</dbReference>
<dbReference type="GO" id="GO:0009097">
    <property type="term" value="P:isoleucine biosynthetic process"/>
    <property type="evidence" value="ECO:0007669"/>
    <property type="project" value="TreeGrafter"/>
</dbReference>
<dbReference type="PANTHER" id="PTHR48078:SF6">
    <property type="entry name" value="L-THREONINE DEHYDRATASE CATABOLIC TDCB"/>
    <property type="match status" value="1"/>
</dbReference>
<evidence type="ECO:0000256" key="2">
    <source>
        <dbReference type="ARBA" id="ARBA00010869"/>
    </source>
</evidence>
<reference evidence="7" key="1">
    <citation type="submission" date="2015-08" db="EMBL/GenBank/DDBJ databases">
        <authorList>
            <person name="Varghese N."/>
        </authorList>
    </citation>
    <scope>NUCLEOTIDE SEQUENCE [LARGE SCALE GENOMIC DNA]</scope>
    <source>
        <strain evidence="7">DSM 23407</strain>
    </source>
</reference>
<gene>
    <name evidence="6" type="ORF">Ga0061067_10667</name>
</gene>
<organism evidence="6 7">
    <name type="scientific">Pannonibacter indicus</name>
    <dbReference type="NCBI Taxonomy" id="466044"/>
    <lineage>
        <taxon>Bacteria</taxon>
        <taxon>Pseudomonadati</taxon>
        <taxon>Pseudomonadota</taxon>
        <taxon>Alphaproteobacteria</taxon>
        <taxon>Hyphomicrobiales</taxon>
        <taxon>Stappiaceae</taxon>
        <taxon>Pannonibacter</taxon>
    </lineage>
</organism>
<sequence>MCEAGFHVLTVHATLSESFGKASCIILRDHAFILFWQAAKEFFMVARDNRISGPLMLVTAAAIEAAYDRITPHIRVTPALQLRSGDLNLPSGVSLKLESLQHSGSFKARGAFNMLLSKDIPAAGVAAASGGNHGVAVAYAARSLGIQARIFVPELATPFKTAKIRSYGAELEIGGETYAEARDACSAYQAQTGAMDIHAYAAAETIVGQGTLALEWESQTRGLDTLLIAVGGGGLISGIATWFAGKTRIIGVETEGCQTMKCALEAGQPVDVPVSGIAVDSLGARRTSDLTYAISVRCVERIVTVSDEEVMAAQQRLWQGLQLVAEPGGAAAFAALLCGAYVPQRGERTGILLCGGNMDPAGLTAH</sequence>
<name>A0A0K6I0U2_9HYPH</name>
<accession>A0A0K6I0U2</accession>
<dbReference type="InterPro" id="IPR036052">
    <property type="entry name" value="TrpB-like_PALP_sf"/>
</dbReference>
<dbReference type="SUPFAM" id="SSF53686">
    <property type="entry name" value="Tryptophan synthase beta subunit-like PLP-dependent enzymes"/>
    <property type="match status" value="1"/>
</dbReference>
<dbReference type="GO" id="GO:0006565">
    <property type="term" value="P:L-serine catabolic process"/>
    <property type="evidence" value="ECO:0007669"/>
    <property type="project" value="TreeGrafter"/>
</dbReference>
<proteinExistence type="inferred from homology"/>
<protein>
    <submittedName>
        <fullName evidence="6">Threonine dehydratase</fullName>
    </submittedName>
</protein>
<evidence type="ECO:0000256" key="3">
    <source>
        <dbReference type="ARBA" id="ARBA00022898"/>
    </source>
</evidence>
<evidence type="ECO:0000256" key="1">
    <source>
        <dbReference type="ARBA" id="ARBA00001933"/>
    </source>
</evidence>
<comment type="cofactor">
    <cofactor evidence="1">
        <name>pyridoxal 5'-phosphate</name>
        <dbReference type="ChEBI" id="CHEBI:597326"/>
    </cofactor>
</comment>
<comment type="similarity">
    <text evidence="2">Belongs to the serine/threonine dehydratase family.</text>
</comment>
<keyword evidence="3" id="KW-0663">Pyridoxal phosphate</keyword>
<evidence type="ECO:0000256" key="4">
    <source>
        <dbReference type="ARBA" id="ARBA00023239"/>
    </source>
</evidence>
<dbReference type="AlphaFoldDB" id="A0A0K6I0U2"/>
<dbReference type="GO" id="GO:0003941">
    <property type="term" value="F:L-serine ammonia-lyase activity"/>
    <property type="evidence" value="ECO:0007669"/>
    <property type="project" value="TreeGrafter"/>
</dbReference>
<dbReference type="GO" id="GO:0030170">
    <property type="term" value="F:pyridoxal phosphate binding"/>
    <property type="evidence" value="ECO:0007669"/>
    <property type="project" value="InterPro"/>
</dbReference>
<keyword evidence="4" id="KW-0456">Lyase</keyword>
<dbReference type="NCBIfam" id="NF006094">
    <property type="entry name" value="PRK08246.1"/>
    <property type="match status" value="1"/>
</dbReference>
<dbReference type="PROSITE" id="PS00165">
    <property type="entry name" value="DEHYDRATASE_SER_THR"/>
    <property type="match status" value="1"/>
</dbReference>
<dbReference type="GO" id="GO:0006567">
    <property type="term" value="P:L-threonine catabolic process"/>
    <property type="evidence" value="ECO:0007669"/>
    <property type="project" value="TreeGrafter"/>
</dbReference>
<dbReference type="InterPro" id="IPR001926">
    <property type="entry name" value="TrpB-like_PALP"/>
</dbReference>